<evidence type="ECO:0000256" key="5">
    <source>
        <dbReference type="ARBA" id="ARBA00023004"/>
    </source>
</evidence>
<gene>
    <name evidence="8" type="ORF">HNR02_002148</name>
</gene>
<proteinExistence type="predicted"/>
<evidence type="ECO:0000256" key="2">
    <source>
        <dbReference type="ARBA" id="ARBA00022448"/>
    </source>
</evidence>
<sequence>MRIHIDRDRCEGHGQCAAVAERVLYLDDNAEPVPRFEGDVPEHLEEDARAAVSCCPVAALSAEAD</sequence>
<comment type="caution">
    <text evidence="8">The sequence shown here is derived from an EMBL/GenBank/DDBJ whole genome shotgun (WGS) entry which is preliminary data.</text>
</comment>
<evidence type="ECO:0000256" key="6">
    <source>
        <dbReference type="ARBA" id="ARBA00023014"/>
    </source>
</evidence>
<keyword evidence="7" id="KW-0003">3Fe-4S</keyword>
<keyword evidence="6" id="KW-0411">Iron-sulfur</keyword>
<keyword evidence="2" id="KW-0813">Transport</keyword>
<evidence type="ECO:0000256" key="1">
    <source>
        <dbReference type="ARBA" id="ARBA00001927"/>
    </source>
</evidence>
<organism evidence="8 9">
    <name type="scientific">Amycolatopsis endophytica</name>
    <dbReference type="NCBI Taxonomy" id="860233"/>
    <lineage>
        <taxon>Bacteria</taxon>
        <taxon>Bacillati</taxon>
        <taxon>Actinomycetota</taxon>
        <taxon>Actinomycetes</taxon>
        <taxon>Pseudonocardiales</taxon>
        <taxon>Pseudonocardiaceae</taxon>
        <taxon>Amycolatopsis</taxon>
    </lineage>
</organism>
<dbReference type="GO" id="GO:0051538">
    <property type="term" value="F:3 iron, 4 sulfur cluster binding"/>
    <property type="evidence" value="ECO:0007669"/>
    <property type="project" value="UniProtKB-KW"/>
</dbReference>
<evidence type="ECO:0000256" key="3">
    <source>
        <dbReference type="ARBA" id="ARBA00022723"/>
    </source>
</evidence>
<accession>A0A853B1W0</accession>
<dbReference type="Pfam" id="PF13459">
    <property type="entry name" value="Fer4_15"/>
    <property type="match status" value="1"/>
</dbReference>
<dbReference type="SUPFAM" id="SSF54862">
    <property type="entry name" value="4Fe-4S ferredoxins"/>
    <property type="match status" value="1"/>
</dbReference>
<dbReference type="EMBL" id="JACCFK010000001">
    <property type="protein sequence ID" value="NYI88825.1"/>
    <property type="molecule type" value="Genomic_DNA"/>
</dbReference>
<dbReference type="PANTHER" id="PTHR36923:SF3">
    <property type="entry name" value="FERREDOXIN"/>
    <property type="match status" value="1"/>
</dbReference>
<evidence type="ECO:0000313" key="8">
    <source>
        <dbReference type="EMBL" id="NYI88825.1"/>
    </source>
</evidence>
<evidence type="ECO:0000256" key="7">
    <source>
        <dbReference type="ARBA" id="ARBA00023291"/>
    </source>
</evidence>
<protein>
    <submittedName>
        <fullName evidence="8">Ferredoxin</fullName>
    </submittedName>
</protein>
<dbReference type="Gene3D" id="3.30.70.20">
    <property type="match status" value="1"/>
</dbReference>
<dbReference type="AlphaFoldDB" id="A0A853B1W0"/>
<dbReference type="GO" id="GO:0046872">
    <property type="term" value="F:metal ion binding"/>
    <property type="evidence" value="ECO:0007669"/>
    <property type="project" value="UniProtKB-KW"/>
</dbReference>
<evidence type="ECO:0000313" key="9">
    <source>
        <dbReference type="Proteomes" id="UP000549616"/>
    </source>
</evidence>
<keyword evidence="5" id="KW-0408">Iron</keyword>
<dbReference type="InterPro" id="IPR051269">
    <property type="entry name" value="Fe-S_cluster_ET"/>
</dbReference>
<keyword evidence="4" id="KW-0249">Electron transport</keyword>
<dbReference type="Proteomes" id="UP000549616">
    <property type="component" value="Unassembled WGS sequence"/>
</dbReference>
<keyword evidence="9" id="KW-1185">Reference proteome</keyword>
<keyword evidence="3" id="KW-0479">Metal-binding</keyword>
<name>A0A853B1W0_9PSEU</name>
<dbReference type="PANTHER" id="PTHR36923">
    <property type="entry name" value="FERREDOXIN"/>
    <property type="match status" value="1"/>
</dbReference>
<evidence type="ECO:0000256" key="4">
    <source>
        <dbReference type="ARBA" id="ARBA00022982"/>
    </source>
</evidence>
<reference evidence="8 9" key="1">
    <citation type="submission" date="2020-07" db="EMBL/GenBank/DDBJ databases">
        <title>Sequencing the genomes of 1000 actinobacteria strains.</title>
        <authorList>
            <person name="Klenk H.-P."/>
        </authorList>
    </citation>
    <scope>NUCLEOTIDE SEQUENCE [LARGE SCALE GENOMIC DNA]</scope>
    <source>
        <strain evidence="8 9">DSM 104006</strain>
    </source>
</reference>
<comment type="cofactor">
    <cofactor evidence="1">
        <name>[3Fe-4S] cluster</name>
        <dbReference type="ChEBI" id="CHEBI:21137"/>
    </cofactor>
</comment>